<reference evidence="3" key="1">
    <citation type="submission" date="2023-07" db="EMBL/GenBank/DDBJ databases">
        <title>Sorghum-associated microbial communities from plants grown in Nebraska, USA.</title>
        <authorList>
            <person name="Schachtman D."/>
        </authorList>
    </citation>
    <scope>NUCLEOTIDE SEQUENCE</scope>
    <source>
        <strain evidence="3">DS2795</strain>
    </source>
</reference>
<feature type="signal peptide" evidence="2">
    <location>
        <begin position="1"/>
        <end position="19"/>
    </location>
</feature>
<organism evidence="3 4">
    <name type="scientific">Variovorax boronicumulans</name>
    <dbReference type="NCBI Taxonomy" id="436515"/>
    <lineage>
        <taxon>Bacteria</taxon>
        <taxon>Pseudomonadati</taxon>
        <taxon>Pseudomonadota</taxon>
        <taxon>Betaproteobacteria</taxon>
        <taxon>Burkholderiales</taxon>
        <taxon>Comamonadaceae</taxon>
        <taxon>Variovorax</taxon>
    </lineage>
</organism>
<sequence length="70" mass="6911">MKTALFAILLAAAAGCSNAAALAMPAGLVFHVTGASSAPILEAANRSGSRRVGGSGRSGKGSHYVGGRRR</sequence>
<dbReference type="RefSeq" id="WP_307636612.1">
    <property type="nucleotide sequence ID" value="NZ_JAUSRR010000003.1"/>
</dbReference>
<evidence type="ECO:0000313" key="3">
    <source>
        <dbReference type="EMBL" id="MDP9923069.1"/>
    </source>
</evidence>
<evidence type="ECO:0000313" key="4">
    <source>
        <dbReference type="Proteomes" id="UP001244295"/>
    </source>
</evidence>
<dbReference type="AlphaFoldDB" id="A0AAW8DUQ0"/>
<dbReference type="PROSITE" id="PS51257">
    <property type="entry name" value="PROKAR_LIPOPROTEIN"/>
    <property type="match status" value="1"/>
</dbReference>
<name>A0AAW8DUQ0_9BURK</name>
<feature type="chain" id="PRO_5043510599" evidence="2">
    <location>
        <begin position="20"/>
        <end position="70"/>
    </location>
</feature>
<accession>A0AAW8DUQ0</accession>
<protein>
    <submittedName>
        <fullName evidence="3">Uncharacterized protein</fullName>
    </submittedName>
</protein>
<dbReference type="Proteomes" id="UP001244295">
    <property type="component" value="Unassembled WGS sequence"/>
</dbReference>
<proteinExistence type="predicted"/>
<evidence type="ECO:0000256" key="2">
    <source>
        <dbReference type="SAM" id="SignalP"/>
    </source>
</evidence>
<gene>
    <name evidence="3" type="ORF">J2W25_002090</name>
</gene>
<evidence type="ECO:0000256" key="1">
    <source>
        <dbReference type="SAM" id="MobiDB-lite"/>
    </source>
</evidence>
<feature type="region of interest" description="Disordered" evidence="1">
    <location>
        <begin position="46"/>
        <end position="70"/>
    </location>
</feature>
<keyword evidence="2" id="KW-0732">Signal</keyword>
<comment type="caution">
    <text evidence="3">The sequence shown here is derived from an EMBL/GenBank/DDBJ whole genome shotgun (WGS) entry which is preliminary data.</text>
</comment>
<dbReference type="EMBL" id="JAUSRR010000003">
    <property type="protein sequence ID" value="MDP9923069.1"/>
    <property type="molecule type" value="Genomic_DNA"/>
</dbReference>